<dbReference type="InterPro" id="IPR043076">
    <property type="entry name" value="Fusogen_EFF/AFF_dom3"/>
</dbReference>
<dbReference type="PANTHER" id="PTHR37415:SF1">
    <property type="entry name" value="CELL FUSION PROTEIN AFF-1"/>
    <property type="match status" value="1"/>
</dbReference>
<dbReference type="Pfam" id="PF14884">
    <property type="entry name" value="EFF-AFF"/>
    <property type="match status" value="1"/>
</dbReference>
<dbReference type="Gene3D" id="2.60.98.60">
    <property type="entry name" value="Cell-cell fusogen EFF/AFF, domain 1"/>
    <property type="match status" value="1"/>
</dbReference>
<accession>A0A3P8AAL1</accession>
<organism evidence="2 3">
    <name type="scientific">Heligmosomoides polygyrus</name>
    <name type="common">Parasitic roundworm</name>
    <dbReference type="NCBI Taxonomy" id="6339"/>
    <lineage>
        <taxon>Eukaryota</taxon>
        <taxon>Metazoa</taxon>
        <taxon>Ecdysozoa</taxon>
        <taxon>Nematoda</taxon>
        <taxon>Chromadorea</taxon>
        <taxon>Rhabditida</taxon>
        <taxon>Rhabditina</taxon>
        <taxon>Rhabditomorpha</taxon>
        <taxon>Strongyloidea</taxon>
        <taxon>Heligmosomidae</taxon>
        <taxon>Heligmosomoides</taxon>
    </lineage>
</organism>
<reference evidence="1 2" key="1">
    <citation type="submission" date="2018-11" db="EMBL/GenBank/DDBJ databases">
        <authorList>
            <consortium name="Pathogen Informatics"/>
        </authorList>
    </citation>
    <scope>NUCLEOTIDE SEQUENCE [LARGE SCALE GENOMIC DNA]</scope>
</reference>
<proteinExistence type="predicted"/>
<name>A0A183G8V5_HELPZ</name>
<sequence>MTLHETVCLRVELANSSYSVLHSFNFVRLEQHYPLSATYVFAVPLVSISCFCGCAGRIHPCNILDYSYRKCSRGLLCYRTYHSLQSSSGCGTSEKGEACCEIVLDSYENRNFTAIKLSQPDTVAVFRYSVYESTADGWRFVFDEYVPVSLNKGSSVWNHHRRHTLDLSVSSNRAFREMTPGMYYVESGSSDVYGYVSLNDIGESSLEKLGWFRWDKGQWDIRRGAAKLRQAHNVFFTECMEQTYFTSIDADYLVFNMNNNSEMRHVDMGRSVSSDPWIDAVKFLGRSVVVEHAEGVHIIMNVITKTRPKILRHPSEFSGFDGSIHMDEHSNRYMNITFYNARGTILGNIYANESKTENHGQGRVHVPLGDSKLRNVTTRISMSSSINSTQFVCFHPKGDLDGEICQWCG</sequence>
<evidence type="ECO:0000313" key="2">
    <source>
        <dbReference type="Proteomes" id="UP000050761"/>
    </source>
</evidence>
<evidence type="ECO:0000313" key="1">
    <source>
        <dbReference type="EMBL" id="VDP11177.1"/>
    </source>
</evidence>
<dbReference type="GO" id="GO:0044291">
    <property type="term" value="C:cell-cell contact zone"/>
    <property type="evidence" value="ECO:0007669"/>
    <property type="project" value="TreeGrafter"/>
</dbReference>
<gene>
    <name evidence="1" type="ORF">HPBE_LOCUS18336</name>
</gene>
<dbReference type="AlphaFoldDB" id="A0A183G8V5"/>
<dbReference type="GO" id="GO:0000768">
    <property type="term" value="P:syncytium formation by plasma membrane fusion"/>
    <property type="evidence" value="ECO:0007669"/>
    <property type="project" value="TreeGrafter"/>
</dbReference>
<dbReference type="Gene3D" id="2.60.40.3980">
    <property type="entry name" value="Cell-cell fusogen EFF/AFF, domain 3"/>
    <property type="match status" value="1"/>
</dbReference>
<reference evidence="3" key="2">
    <citation type="submission" date="2019-09" db="UniProtKB">
        <authorList>
            <consortium name="WormBaseParasite"/>
        </authorList>
    </citation>
    <scope>IDENTIFICATION</scope>
</reference>
<dbReference type="OrthoDB" id="5916841at2759"/>
<dbReference type="EMBL" id="UZAH01030623">
    <property type="protein sequence ID" value="VDP11177.1"/>
    <property type="molecule type" value="Genomic_DNA"/>
</dbReference>
<dbReference type="PANTHER" id="PTHR37415">
    <property type="entry name" value="EFF-1A"/>
    <property type="match status" value="1"/>
</dbReference>
<dbReference type="InterPro" id="IPR029213">
    <property type="entry name" value="Fusogen_EFF/AFF"/>
</dbReference>
<keyword evidence="2" id="KW-1185">Reference proteome</keyword>
<protein>
    <submittedName>
        <fullName evidence="3">DUF295 domain-containing protein</fullName>
    </submittedName>
</protein>
<dbReference type="WBParaSite" id="HPBE_0001833701-mRNA-1">
    <property type="protein sequence ID" value="HPBE_0001833701-mRNA-1"/>
    <property type="gene ID" value="HPBE_0001833701"/>
</dbReference>
<accession>A0A183G8V5</accession>
<evidence type="ECO:0000313" key="3">
    <source>
        <dbReference type="WBParaSite" id="HPBE_0001833701-mRNA-1"/>
    </source>
</evidence>
<dbReference type="Proteomes" id="UP000050761">
    <property type="component" value="Unassembled WGS sequence"/>
</dbReference>